<evidence type="ECO:0000256" key="1">
    <source>
        <dbReference type="SAM" id="MobiDB-lite"/>
    </source>
</evidence>
<evidence type="ECO:0000313" key="3">
    <source>
        <dbReference type="Proteomes" id="UP001218218"/>
    </source>
</evidence>
<evidence type="ECO:0000313" key="2">
    <source>
        <dbReference type="EMBL" id="KAJ7308618.1"/>
    </source>
</evidence>
<dbReference type="Proteomes" id="UP001218218">
    <property type="component" value="Unassembled WGS sequence"/>
</dbReference>
<accession>A0AAD7EB86</accession>
<reference evidence="2" key="1">
    <citation type="submission" date="2023-03" db="EMBL/GenBank/DDBJ databases">
        <title>Massive genome expansion in bonnet fungi (Mycena s.s.) driven by repeated elements and novel gene families across ecological guilds.</title>
        <authorList>
            <consortium name="Lawrence Berkeley National Laboratory"/>
            <person name="Harder C.B."/>
            <person name="Miyauchi S."/>
            <person name="Viragh M."/>
            <person name="Kuo A."/>
            <person name="Thoen E."/>
            <person name="Andreopoulos B."/>
            <person name="Lu D."/>
            <person name="Skrede I."/>
            <person name="Drula E."/>
            <person name="Henrissat B."/>
            <person name="Morin E."/>
            <person name="Kohler A."/>
            <person name="Barry K."/>
            <person name="LaButti K."/>
            <person name="Morin E."/>
            <person name="Salamov A."/>
            <person name="Lipzen A."/>
            <person name="Mereny Z."/>
            <person name="Hegedus B."/>
            <person name="Baldrian P."/>
            <person name="Stursova M."/>
            <person name="Weitz H."/>
            <person name="Taylor A."/>
            <person name="Grigoriev I.V."/>
            <person name="Nagy L.G."/>
            <person name="Martin F."/>
            <person name="Kauserud H."/>
        </authorList>
    </citation>
    <scope>NUCLEOTIDE SEQUENCE</scope>
    <source>
        <strain evidence="2">CBHHK002</strain>
    </source>
</reference>
<sequence length="106" mass="11365">MPYIVCTVFPFRKPKSSVSDVEEAFNEINVYDDCDISLNVVSGLMVSGTSSVAADFTLGENGGLACTGDAEKSDAEGEAPPSAPLGRGQWKKIGTSRYQGPFWEEH</sequence>
<feature type="region of interest" description="Disordered" evidence="1">
    <location>
        <begin position="67"/>
        <end position="93"/>
    </location>
</feature>
<dbReference type="EMBL" id="JARIHO010000085">
    <property type="protein sequence ID" value="KAJ7308618.1"/>
    <property type="molecule type" value="Genomic_DNA"/>
</dbReference>
<proteinExistence type="predicted"/>
<comment type="caution">
    <text evidence="2">The sequence shown here is derived from an EMBL/GenBank/DDBJ whole genome shotgun (WGS) entry which is preliminary data.</text>
</comment>
<organism evidence="2 3">
    <name type="scientific">Mycena albidolilacea</name>
    <dbReference type="NCBI Taxonomy" id="1033008"/>
    <lineage>
        <taxon>Eukaryota</taxon>
        <taxon>Fungi</taxon>
        <taxon>Dikarya</taxon>
        <taxon>Basidiomycota</taxon>
        <taxon>Agaricomycotina</taxon>
        <taxon>Agaricomycetes</taxon>
        <taxon>Agaricomycetidae</taxon>
        <taxon>Agaricales</taxon>
        <taxon>Marasmiineae</taxon>
        <taxon>Mycenaceae</taxon>
        <taxon>Mycena</taxon>
    </lineage>
</organism>
<gene>
    <name evidence="2" type="ORF">DFH08DRAFT_823905</name>
</gene>
<name>A0AAD7EB86_9AGAR</name>
<keyword evidence="3" id="KW-1185">Reference proteome</keyword>
<protein>
    <submittedName>
        <fullName evidence="2">Uncharacterized protein</fullName>
    </submittedName>
</protein>
<dbReference type="AlphaFoldDB" id="A0AAD7EB86"/>